<reference evidence="1" key="1">
    <citation type="journal article" date="2020" name="Stud. Mycol.">
        <title>101 Dothideomycetes genomes: a test case for predicting lifestyles and emergence of pathogens.</title>
        <authorList>
            <person name="Haridas S."/>
            <person name="Albert R."/>
            <person name="Binder M."/>
            <person name="Bloem J."/>
            <person name="Labutti K."/>
            <person name="Salamov A."/>
            <person name="Andreopoulos B."/>
            <person name="Baker S."/>
            <person name="Barry K."/>
            <person name="Bills G."/>
            <person name="Bluhm B."/>
            <person name="Cannon C."/>
            <person name="Castanera R."/>
            <person name="Culley D."/>
            <person name="Daum C."/>
            <person name="Ezra D."/>
            <person name="Gonzalez J."/>
            <person name="Henrissat B."/>
            <person name="Kuo A."/>
            <person name="Liang C."/>
            <person name="Lipzen A."/>
            <person name="Lutzoni F."/>
            <person name="Magnuson J."/>
            <person name="Mondo S."/>
            <person name="Nolan M."/>
            <person name="Ohm R."/>
            <person name="Pangilinan J."/>
            <person name="Park H.-J."/>
            <person name="Ramirez L."/>
            <person name="Alfaro M."/>
            <person name="Sun H."/>
            <person name="Tritt A."/>
            <person name="Yoshinaga Y."/>
            <person name="Zwiers L.-H."/>
            <person name="Turgeon B."/>
            <person name="Goodwin S."/>
            <person name="Spatafora J."/>
            <person name="Crous P."/>
            <person name="Grigoriev I."/>
        </authorList>
    </citation>
    <scope>NUCLEOTIDE SEQUENCE</scope>
    <source>
        <strain evidence="1">CBS 627.86</strain>
    </source>
</reference>
<dbReference type="Proteomes" id="UP000799770">
    <property type="component" value="Unassembled WGS sequence"/>
</dbReference>
<protein>
    <submittedName>
        <fullName evidence="1">Uncharacterized protein</fullName>
    </submittedName>
</protein>
<gene>
    <name evidence="1" type="ORF">BDV96DRAFT_660684</name>
</gene>
<evidence type="ECO:0000313" key="1">
    <source>
        <dbReference type="EMBL" id="KAF2114328.1"/>
    </source>
</evidence>
<proteinExistence type="predicted"/>
<dbReference type="EMBL" id="ML977325">
    <property type="protein sequence ID" value="KAF2114328.1"/>
    <property type="molecule type" value="Genomic_DNA"/>
</dbReference>
<accession>A0A6A5Z7H8</accession>
<keyword evidence="2" id="KW-1185">Reference proteome</keyword>
<organism evidence="1 2">
    <name type="scientific">Lophiotrema nucula</name>
    <dbReference type="NCBI Taxonomy" id="690887"/>
    <lineage>
        <taxon>Eukaryota</taxon>
        <taxon>Fungi</taxon>
        <taxon>Dikarya</taxon>
        <taxon>Ascomycota</taxon>
        <taxon>Pezizomycotina</taxon>
        <taxon>Dothideomycetes</taxon>
        <taxon>Pleosporomycetidae</taxon>
        <taxon>Pleosporales</taxon>
        <taxon>Lophiotremataceae</taxon>
        <taxon>Lophiotrema</taxon>
    </lineage>
</organism>
<sequence length="213" mass="24526">MARPQYTLTHRGWEKALTTNNLTQLSNSPPDETNDWKLSKYTQSPSGLLKLPAELHLKILEPMCAFPDPITAEKYKSLFTAVIRRLEGFSKKIRGIAEKSLYLQNTFLIRPFLLYGRYKALLPALQVRQRNCVCGSAMKFGPGEVMHGSICYHSPMLLLERIASGALGFSHLKSLELILKIHDWHWHDREEESLRQLQEIGKVRLSKLRCRPR</sequence>
<evidence type="ECO:0000313" key="2">
    <source>
        <dbReference type="Proteomes" id="UP000799770"/>
    </source>
</evidence>
<dbReference type="AlphaFoldDB" id="A0A6A5Z7H8"/>
<name>A0A6A5Z7H8_9PLEO</name>